<comment type="caution">
    <text evidence="3">The sequence shown here is derived from an EMBL/GenBank/DDBJ whole genome shotgun (WGS) entry which is preliminary data.</text>
</comment>
<feature type="domain" description="F-box" evidence="2">
    <location>
        <begin position="1"/>
        <end position="42"/>
    </location>
</feature>
<evidence type="ECO:0000313" key="4">
    <source>
        <dbReference type="Proteomes" id="UP001437256"/>
    </source>
</evidence>
<gene>
    <name evidence="3" type="ORF">AAF712_011560</name>
</gene>
<dbReference type="InterPro" id="IPR001810">
    <property type="entry name" value="F-box_dom"/>
</dbReference>
<proteinExistence type="predicted"/>
<evidence type="ECO:0000313" key="3">
    <source>
        <dbReference type="EMBL" id="KAL0061642.1"/>
    </source>
</evidence>
<evidence type="ECO:0000256" key="1">
    <source>
        <dbReference type="SAM" id="MobiDB-lite"/>
    </source>
</evidence>
<dbReference type="Gene3D" id="3.80.10.10">
    <property type="entry name" value="Ribonuclease Inhibitor"/>
    <property type="match status" value="1"/>
</dbReference>
<name>A0ABR2ZKE7_9AGAR</name>
<protein>
    <recommendedName>
        <fullName evidence="2">F-box domain-containing protein</fullName>
    </recommendedName>
</protein>
<dbReference type="SUPFAM" id="SSF52047">
    <property type="entry name" value="RNI-like"/>
    <property type="match status" value="1"/>
</dbReference>
<keyword evidence="4" id="KW-1185">Reference proteome</keyword>
<dbReference type="EMBL" id="JBBXMP010000129">
    <property type="protein sequence ID" value="KAL0061642.1"/>
    <property type="molecule type" value="Genomic_DNA"/>
</dbReference>
<organism evidence="3 4">
    <name type="scientific">Marasmius tenuissimus</name>
    <dbReference type="NCBI Taxonomy" id="585030"/>
    <lineage>
        <taxon>Eukaryota</taxon>
        <taxon>Fungi</taxon>
        <taxon>Dikarya</taxon>
        <taxon>Basidiomycota</taxon>
        <taxon>Agaricomycotina</taxon>
        <taxon>Agaricomycetes</taxon>
        <taxon>Agaricomycetidae</taxon>
        <taxon>Agaricales</taxon>
        <taxon>Marasmiineae</taxon>
        <taxon>Marasmiaceae</taxon>
        <taxon>Marasmius</taxon>
    </lineage>
</organism>
<reference evidence="3 4" key="1">
    <citation type="submission" date="2024-05" db="EMBL/GenBank/DDBJ databases">
        <title>A draft genome resource for the thread blight pathogen Marasmius tenuissimus strain MS-2.</title>
        <authorList>
            <person name="Yulfo-Soto G.E."/>
            <person name="Baruah I.K."/>
            <person name="Amoako-Attah I."/>
            <person name="Bukari Y."/>
            <person name="Meinhardt L.W."/>
            <person name="Bailey B.A."/>
            <person name="Cohen S.P."/>
        </authorList>
    </citation>
    <scope>NUCLEOTIDE SEQUENCE [LARGE SCALE GENOMIC DNA]</scope>
    <source>
        <strain evidence="3 4">MS-2</strain>
    </source>
</reference>
<accession>A0ABR2ZKE7</accession>
<sequence>MTIPYDVHLYVFAFVDNKELFNAALVNQELNVVASKYLYANVTLSFPLGWKTEVRNLEVSGYFAVNSVHLKEVYDALLNGLRSFTSIQSVTICPATYEGNYFTEHLKILLECSTLRVLDVNPSCFDDELQQAMAISPANPPSALAAITEDEEDEENPGDKEEVPPPLSKAELVASISGLTKLTLRDPSRRILQLLIPYWLNRLSNTLVELHLQGNCGSITPGVLRSALPQLQNIRSFSIGLSYSLTDRDLFSAVSQLPQLQVLSVNYYLQHTSPPYFPAIRTLKSLTVQYQRPESRRHCDALCKWVRKAITQSPIESLSLVNDSVYPYPASNPSFDGLIDHIISVHATRLRILSLPSCFVGTRALERLCKGCSKLEQLSVGGRGANLQTFFDAASYRALPLLHTVSFSLLNENSVFAGVLQDEFVSEIMKSYPMLRRVSVDLNGWKCSWTSDAYGKIIEFTEVGE</sequence>
<dbReference type="PROSITE" id="PS50181">
    <property type="entry name" value="FBOX"/>
    <property type="match status" value="1"/>
</dbReference>
<feature type="region of interest" description="Disordered" evidence="1">
    <location>
        <begin position="148"/>
        <end position="167"/>
    </location>
</feature>
<evidence type="ECO:0000259" key="2">
    <source>
        <dbReference type="PROSITE" id="PS50181"/>
    </source>
</evidence>
<dbReference type="Proteomes" id="UP001437256">
    <property type="component" value="Unassembled WGS sequence"/>
</dbReference>
<dbReference type="InterPro" id="IPR032675">
    <property type="entry name" value="LRR_dom_sf"/>
</dbReference>